<dbReference type="InterPro" id="IPR043502">
    <property type="entry name" value="DNA/RNA_pol_sf"/>
</dbReference>
<dbReference type="HAMAP" id="MF_01113">
    <property type="entry name" value="DNApol_IV"/>
    <property type="match status" value="1"/>
</dbReference>
<dbReference type="Pfam" id="PF00817">
    <property type="entry name" value="IMS"/>
    <property type="match status" value="1"/>
</dbReference>
<keyword evidence="11" id="KW-0227">DNA damage</keyword>
<reference evidence="23" key="2">
    <citation type="submission" date="2014-03" db="EMBL/GenBank/DDBJ databases">
        <title>The whipworm genome and dual-species transcriptomics of an intimate host-pathogen interaction.</title>
        <authorList>
            <person name="Foth B.J."/>
            <person name="Tsai I.J."/>
            <person name="Reid A.J."/>
            <person name="Bancroft A.J."/>
            <person name="Nichol S."/>
            <person name="Tracey A."/>
            <person name="Holroyd N."/>
            <person name="Cotton J.A."/>
            <person name="Stanley E.J."/>
            <person name="Zarowiecki M."/>
            <person name="Liu J.Z."/>
            <person name="Huckvale T."/>
            <person name="Cooper P.J."/>
            <person name="Grencis R.K."/>
            <person name="Berriman M."/>
        </authorList>
    </citation>
    <scope>NUCLEOTIDE SEQUENCE [LARGE SCALE GENOMIC DNA]</scope>
</reference>
<comment type="catalytic activity">
    <reaction evidence="19">
        <text>DNA(n) + a 2'-deoxyribonucleoside 5'-triphosphate = DNA(n+1) + diphosphate</text>
        <dbReference type="Rhea" id="RHEA:22508"/>
        <dbReference type="Rhea" id="RHEA-COMP:17339"/>
        <dbReference type="Rhea" id="RHEA-COMP:17340"/>
        <dbReference type="ChEBI" id="CHEBI:33019"/>
        <dbReference type="ChEBI" id="CHEBI:61560"/>
        <dbReference type="ChEBI" id="CHEBI:173112"/>
        <dbReference type="EC" id="2.7.7.7"/>
    </reaction>
</comment>
<dbReference type="EMBL" id="HG806534">
    <property type="protein sequence ID" value="CDW59231.1"/>
    <property type="molecule type" value="Genomic_DNA"/>
</dbReference>
<evidence type="ECO:0000313" key="23">
    <source>
        <dbReference type="EMBL" id="CDW59231.1"/>
    </source>
</evidence>
<proteinExistence type="inferred from homology"/>
<dbReference type="Proteomes" id="UP000030665">
    <property type="component" value="Unassembled WGS sequence"/>
</dbReference>
<feature type="compositionally biased region" description="Polar residues" evidence="21">
    <location>
        <begin position="509"/>
        <end position="529"/>
    </location>
</feature>
<evidence type="ECO:0000256" key="4">
    <source>
        <dbReference type="ARBA" id="ARBA00012417"/>
    </source>
</evidence>
<keyword evidence="16" id="KW-0238">DNA-binding</keyword>
<dbReference type="InterPro" id="IPR050116">
    <property type="entry name" value="DNA_polymerase-Y"/>
</dbReference>
<dbReference type="GO" id="GO:0003887">
    <property type="term" value="F:DNA-directed DNA polymerase activity"/>
    <property type="evidence" value="ECO:0007669"/>
    <property type="project" value="UniProtKB-KW"/>
</dbReference>
<dbReference type="Gene3D" id="3.30.70.270">
    <property type="match status" value="1"/>
</dbReference>
<dbReference type="GO" id="GO:0003684">
    <property type="term" value="F:damaged DNA binding"/>
    <property type="evidence" value="ECO:0007669"/>
    <property type="project" value="InterPro"/>
</dbReference>
<keyword evidence="17" id="KW-0234">DNA repair</keyword>
<accession>A0A077ZFW4</accession>
<dbReference type="PANTHER" id="PTHR11076">
    <property type="entry name" value="DNA REPAIR POLYMERASE UMUC / TRANSFERASE FAMILY MEMBER"/>
    <property type="match status" value="1"/>
</dbReference>
<comment type="subcellular location">
    <subcellularLocation>
        <location evidence="2">Nucleus</location>
    </subcellularLocation>
</comment>
<dbReference type="InterPro" id="IPR001126">
    <property type="entry name" value="UmuC"/>
</dbReference>
<keyword evidence="13" id="KW-0862">Zinc</keyword>
<evidence type="ECO:0000256" key="7">
    <source>
        <dbReference type="ARBA" id="ARBA00022679"/>
    </source>
</evidence>
<evidence type="ECO:0000256" key="14">
    <source>
        <dbReference type="ARBA" id="ARBA00022842"/>
    </source>
</evidence>
<evidence type="ECO:0000256" key="13">
    <source>
        <dbReference type="ARBA" id="ARBA00022833"/>
    </source>
</evidence>
<keyword evidence="12" id="KW-0863">Zinc-finger</keyword>
<dbReference type="STRING" id="36087.A0A077ZFW4"/>
<dbReference type="Pfam" id="PF11799">
    <property type="entry name" value="IMS_C"/>
    <property type="match status" value="1"/>
</dbReference>
<organism evidence="23 24">
    <name type="scientific">Trichuris trichiura</name>
    <name type="common">Whipworm</name>
    <name type="synonym">Trichocephalus trichiurus</name>
    <dbReference type="NCBI Taxonomy" id="36087"/>
    <lineage>
        <taxon>Eukaryota</taxon>
        <taxon>Metazoa</taxon>
        <taxon>Ecdysozoa</taxon>
        <taxon>Nematoda</taxon>
        <taxon>Enoplea</taxon>
        <taxon>Dorylaimia</taxon>
        <taxon>Trichinellida</taxon>
        <taxon>Trichuridae</taxon>
        <taxon>Trichuris</taxon>
    </lineage>
</organism>
<evidence type="ECO:0000256" key="12">
    <source>
        <dbReference type="ARBA" id="ARBA00022771"/>
    </source>
</evidence>
<evidence type="ECO:0000313" key="24">
    <source>
        <dbReference type="Proteomes" id="UP000030665"/>
    </source>
</evidence>
<evidence type="ECO:0000259" key="22">
    <source>
        <dbReference type="PROSITE" id="PS50173"/>
    </source>
</evidence>
<dbReference type="InterPro" id="IPR017961">
    <property type="entry name" value="DNA_pol_Y-fam_little_finger"/>
</dbReference>
<evidence type="ECO:0000256" key="18">
    <source>
        <dbReference type="ARBA" id="ARBA00023242"/>
    </source>
</evidence>
<name>A0A077ZFW4_TRITR</name>
<feature type="domain" description="UmuC" evidence="22">
    <location>
        <begin position="85"/>
        <end position="325"/>
    </location>
</feature>
<dbReference type="InterPro" id="IPR006642">
    <property type="entry name" value="Rad18_UBZ4"/>
</dbReference>
<evidence type="ECO:0000256" key="19">
    <source>
        <dbReference type="ARBA" id="ARBA00049244"/>
    </source>
</evidence>
<evidence type="ECO:0000256" key="11">
    <source>
        <dbReference type="ARBA" id="ARBA00022763"/>
    </source>
</evidence>
<dbReference type="GO" id="GO:0005634">
    <property type="term" value="C:nucleus"/>
    <property type="evidence" value="ECO:0007669"/>
    <property type="project" value="UniProtKB-SubCell"/>
</dbReference>
<feature type="region of interest" description="Disordered" evidence="21">
    <location>
        <begin position="506"/>
        <end position="529"/>
    </location>
</feature>
<dbReference type="Gene3D" id="3.30.160.60">
    <property type="entry name" value="Classic Zinc Finger"/>
    <property type="match status" value="1"/>
</dbReference>
<comment type="similarity">
    <text evidence="3">Belongs to the DNA polymerase type-Y family.</text>
</comment>
<dbReference type="SMART" id="SM00734">
    <property type="entry name" value="ZnF_Rad18"/>
    <property type="match status" value="1"/>
</dbReference>
<keyword evidence="15" id="KW-0239">DNA-directed DNA polymerase</keyword>
<dbReference type="GO" id="GO:0008270">
    <property type="term" value="F:zinc ion binding"/>
    <property type="evidence" value="ECO:0007669"/>
    <property type="project" value="UniProtKB-KW"/>
</dbReference>
<dbReference type="InterPro" id="IPR022880">
    <property type="entry name" value="DNApol_IV"/>
</dbReference>
<feature type="coiled-coil region" evidence="20">
    <location>
        <begin position="32"/>
        <end position="81"/>
    </location>
</feature>
<dbReference type="FunFam" id="3.30.1490.100:FF:000004">
    <property type="entry name" value="DNA polymerase IV"/>
    <property type="match status" value="1"/>
</dbReference>
<dbReference type="Gene3D" id="1.10.150.810">
    <property type="match status" value="2"/>
</dbReference>
<dbReference type="GO" id="GO:0006281">
    <property type="term" value="P:DNA repair"/>
    <property type="evidence" value="ECO:0007669"/>
    <property type="project" value="UniProtKB-KW"/>
</dbReference>
<keyword evidence="8" id="KW-0548">Nucleotidyltransferase</keyword>
<dbReference type="InterPro" id="IPR024728">
    <property type="entry name" value="PolY_HhH_motif"/>
</dbReference>
<dbReference type="FunFam" id="1.10.150.810:FF:000003">
    <property type="entry name" value="DNA polymerase kappa subunit"/>
    <property type="match status" value="1"/>
</dbReference>
<dbReference type="SUPFAM" id="SSF100879">
    <property type="entry name" value="Lesion bypass DNA polymerase (Y-family), little finger domain"/>
    <property type="match status" value="1"/>
</dbReference>
<dbReference type="PROSITE" id="PS50173">
    <property type="entry name" value="UMUC"/>
    <property type="match status" value="1"/>
</dbReference>
<dbReference type="GO" id="GO:0042276">
    <property type="term" value="P:error-prone translesion synthesis"/>
    <property type="evidence" value="ECO:0007669"/>
    <property type="project" value="TreeGrafter"/>
</dbReference>
<dbReference type="FunFam" id="1.10.150.810:FF:000001">
    <property type="entry name" value="DNA polymerase kappa"/>
    <property type="match status" value="1"/>
</dbReference>
<dbReference type="EC" id="2.7.7.7" evidence="4"/>
<keyword evidence="10" id="KW-0479">Metal-binding</keyword>
<comment type="cofactor">
    <cofactor evidence="1">
        <name>Mg(2+)</name>
        <dbReference type="ChEBI" id="CHEBI:18420"/>
    </cofactor>
</comment>
<dbReference type="AlphaFoldDB" id="A0A077ZFW4"/>
<evidence type="ECO:0000256" key="16">
    <source>
        <dbReference type="ARBA" id="ARBA00023125"/>
    </source>
</evidence>
<evidence type="ECO:0000256" key="17">
    <source>
        <dbReference type="ARBA" id="ARBA00023204"/>
    </source>
</evidence>
<dbReference type="Gene3D" id="3.30.1490.100">
    <property type="entry name" value="DNA polymerase, Y-family, little finger domain"/>
    <property type="match status" value="1"/>
</dbReference>
<reference evidence="23" key="1">
    <citation type="submission" date="2014-01" db="EMBL/GenBank/DDBJ databases">
        <authorList>
            <person name="Aslett M."/>
        </authorList>
    </citation>
    <scope>NUCLEOTIDE SEQUENCE</scope>
</reference>
<evidence type="ECO:0000256" key="2">
    <source>
        <dbReference type="ARBA" id="ARBA00004123"/>
    </source>
</evidence>
<dbReference type="GO" id="GO:0006260">
    <property type="term" value="P:DNA replication"/>
    <property type="evidence" value="ECO:0007669"/>
    <property type="project" value="UniProtKB-KW"/>
</dbReference>
<dbReference type="Gene3D" id="3.40.1170.60">
    <property type="match status" value="1"/>
</dbReference>
<keyword evidence="18" id="KW-0539">Nucleus</keyword>
<keyword evidence="7" id="KW-0808">Transferase</keyword>
<keyword evidence="24" id="KW-1185">Reference proteome</keyword>
<gene>
    <name evidence="23" type="ORF">TTRE_0000756201</name>
</gene>
<keyword evidence="14" id="KW-0460">Magnesium</keyword>
<evidence type="ECO:0000256" key="3">
    <source>
        <dbReference type="ARBA" id="ARBA00010945"/>
    </source>
</evidence>
<dbReference type="CDD" id="cd03586">
    <property type="entry name" value="PolY_Pol_IV_kappa"/>
    <property type="match status" value="1"/>
</dbReference>
<evidence type="ECO:0000256" key="21">
    <source>
        <dbReference type="SAM" id="MobiDB-lite"/>
    </source>
</evidence>
<dbReference type="InterPro" id="IPR036775">
    <property type="entry name" value="DNA_pol_Y-fam_lit_finger_sf"/>
</dbReference>
<protein>
    <recommendedName>
        <fullName evidence="5">DNA polymerase kappa</fullName>
        <ecNumber evidence="4">2.7.7.7</ecNumber>
    </recommendedName>
</protein>
<evidence type="ECO:0000256" key="1">
    <source>
        <dbReference type="ARBA" id="ARBA00001946"/>
    </source>
</evidence>
<evidence type="ECO:0000256" key="9">
    <source>
        <dbReference type="ARBA" id="ARBA00022705"/>
    </source>
</evidence>
<dbReference type="OrthoDB" id="1747274at2759"/>
<evidence type="ECO:0000256" key="8">
    <source>
        <dbReference type="ARBA" id="ARBA00022695"/>
    </source>
</evidence>
<keyword evidence="9" id="KW-0235">DNA replication</keyword>
<dbReference type="SUPFAM" id="SSF56672">
    <property type="entry name" value="DNA/RNA polymerases"/>
    <property type="match status" value="1"/>
</dbReference>
<keyword evidence="6" id="KW-0515">Mutator protein</keyword>
<keyword evidence="20" id="KW-0175">Coiled coil</keyword>
<dbReference type="InterPro" id="IPR043128">
    <property type="entry name" value="Rev_trsase/Diguanyl_cyclase"/>
</dbReference>
<evidence type="ECO:0000256" key="10">
    <source>
        <dbReference type="ARBA" id="ARBA00022723"/>
    </source>
</evidence>
<dbReference type="FunFam" id="3.40.1170.60:FF:000002">
    <property type="entry name" value="Polymerase (DNA directed) kappa"/>
    <property type="match status" value="1"/>
</dbReference>
<dbReference type="Pfam" id="PF11798">
    <property type="entry name" value="IMS_HHH"/>
    <property type="match status" value="1"/>
</dbReference>
<evidence type="ECO:0000256" key="6">
    <source>
        <dbReference type="ARBA" id="ARBA00022457"/>
    </source>
</evidence>
<dbReference type="PANTHER" id="PTHR11076:SF33">
    <property type="entry name" value="DNA POLYMERASE KAPPA"/>
    <property type="match status" value="1"/>
</dbReference>
<evidence type="ECO:0000256" key="15">
    <source>
        <dbReference type="ARBA" id="ARBA00022932"/>
    </source>
</evidence>
<sequence length="624" mass="69934">MQFNDCKAGMQGLDREKIGAKIDEWSKGSRFYDHQMKRRERIERRVQNMQTQLRYITEQQLKAAEDKMDKCAANLESTRDLSHTVFHVDMDAFFAAVEMRDDPKLRSVPMAVGSTSMLSTSNYLARKFGVRAAMPGFIGKKLCPDLVIVPCNFSKYKTISNQVEAILQEYDPTLAMGSLDEAYLDLTEFITSRKQVKHPVKHTRVRYGGPCSCMNPSFALPSILPENEYQMEIVETCDICGHSRLRLVDEVTFGNTAEEIAQEIRFRVEQATQLTCSIGIACNGMLAKVCSDINKPNGQFFLEFDRTVIIDFVQNLPIRKICGIGPVTEAVFRGLDITTCKHLFEKRAQLHILFSQRSSAYFLRTSLGIDGWALEKDEEYTRKSIGVERTFNELNTREKLLEMCRDLCDTVAGSAVKRNLKGRTVTVKLKTIAFDVMTRAYTARYYTNDADEMFAIASEILLTEIRAVSPKPLRLRLMGVRLSSFQPERKSSCPFISIDSFAKAGLRSRSPSSAGCSGTSPDSSEQTSTYSEFTCPICNLIIKGIDLRAINHHVDVCLNVSAIEELRTGSIAVSQGQASSSLLPADTAAGKRAATCCAISKRPRKLQPIKQTRGNLLDYFAQPQ</sequence>
<evidence type="ECO:0000256" key="20">
    <source>
        <dbReference type="SAM" id="Coils"/>
    </source>
</evidence>
<evidence type="ECO:0000256" key="5">
    <source>
        <dbReference type="ARBA" id="ARBA00016178"/>
    </source>
</evidence>